<organism evidence="2 3">
    <name type="scientific">Desulfitobacterium hafniense (strain DSM 10664 / DCB-2)</name>
    <dbReference type="NCBI Taxonomy" id="272564"/>
    <lineage>
        <taxon>Bacteria</taxon>
        <taxon>Bacillati</taxon>
        <taxon>Bacillota</taxon>
        <taxon>Clostridia</taxon>
        <taxon>Eubacteriales</taxon>
        <taxon>Desulfitobacteriaceae</taxon>
        <taxon>Desulfitobacterium</taxon>
    </lineage>
</organism>
<evidence type="ECO:0000313" key="3">
    <source>
        <dbReference type="Proteomes" id="UP000007726"/>
    </source>
</evidence>
<dbReference type="Pfam" id="PF18903">
    <property type="entry name" value="DUF5659"/>
    <property type="match status" value="1"/>
</dbReference>
<dbReference type="AlphaFoldDB" id="B8FNY0"/>
<evidence type="ECO:0000259" key="1">
    <source>
        <dbReference type="Pfam" id="PF18903"/>
    </source>
</evidence>
<dbReference type="RefSeq" id="WP_015943438.1">
    <property type="nucleotide sequence ID" value="NC_011830.1"/>
</dbReference>
<dbReference type="EMBL" id="CP001336">
    <property type="protein sequence ID" value="ACL19505.1"/>
    <property type="molecule type" value="Genomic_DNA"/>
</dbReference>
<dbReference type="InterPro" id="IPR043718">
    <property type="entry name" value="DUF5659"/>
</dbReference>
<feature type="domain" description="DUF5659" evidence="1">
    <location>
        <begin position="3"/>
        <end position="72"/>
    </location>
</feature>
<dbReference type="KEGG" id="dhd:Dhaf_1452"/>
<name>B8FNY0_DESHD</name>
<sequence length="91" mass="10709">MDNQKFKTSDFNLAAYLMTNGAECYGPIDENGKCFFVFAKDEKTSEAFMNFKQDDWLRNYNANKKYCLNKMYEMRSEARNRNKESVVTAVE</sequence>
<proteinExistence type="predicted"/>
<reference evidence="2 3" key="1">
    <citation type="journal article" date="2012" name="BMC Microbiol.">
        <title>Genome sequence of Desulfitobacterium hafniense DCB-2, a Gram-positive anaerobe capable of dehalogenation and metal reduction.</title>
        <authorList>
            <person name="Kim S.H."/>
            <person name="Harzman C."/>
            <person name="Davis J.K."/>
            <person name="Hutcheson R."/>
            <person name="Broderick J.B."/>
            <person name="Marsh T.L."/>
            <person name="Tiedje J.M."/>
        </authorList>
    </citation>
    <scope>NUCLEOTIDE SEQUENCE [LARGE SCALE GENOMIC DNA]</scope>
    <source>
        <strain evidence="3">DSM 10664 / DCB-2</strain>
    </source>
</reference>
<protein>
    <recommendedName>
        <fullName evidence="1">DUF5659 domain-containing protein</fullName>
    </recommendedName>
</protein>
<evidence type="ECO:0000313" key="2">
    <source>
        <dbReference type="EMBL" id="ACL19505.1"/>
    </source>
</evidence>
<dbReference type="Proteomes" id="UP000007726">
    <property type="component" value="Chromosome"/>
</dbReference>
<gene>
    <name evidence="2" type="ordered locus">Dhaf_1452</name>
</gene>
<accession>B8FNY0</accession>
<dbReference type="HOGENOM" id="CLU_2422124_0_0_9"/>